<dbReference type="RefSeq" id="WP_150416205.1">
    <property type="nucleotide sequence ID" value="NZ_VYQF01000006.1"/>
</dbReference>
<dbReference type="EMBL" id="VYQF01000006">
    <property type="protein sequence ID" value="KAA9037277.1"/>
    <property type="molecule type" value="Genomic_DNA"/>
</dbReference>
<evidence type="ECO:0000256" key="1">
    <source>
        <dbReference type="SAM" id="MobiDB-lite"/>
    </source>
</evidence>
<feature type="compositionally biased region" description="Polar residues" evidence="1">
    <location>
        <begin position="51"/>
        <end position="63"/>
    </location>
</feature>
<organism evidence="2 3">
    <name type="scientific">Ginsengibacter hankyongi</name>
    <dbReference type="NCBI Taxonomy" id="2607284"/>
    <lineage>
        <taxon>Bacteria</taxon>
        <taxon>Pseudomonadati</taxon>
        <taxon>Bacteroidota</taxon>
        <taxon>Chitinophagia</taxon>
        <taxon>Chitinophagales</taxon>
        <taxon>Chitinophagaceae</taxon>
        <taxon>Ginsengibacter</taxon>
    </lineage>
</organism>
<feature type="compositionally biased region" description="Low complexity" evidence="1">
    <location>
        <begin position="41"/>
        <end position="50"/>
    </location>
</feature>
<feature type="region of interest" description="Disordered" evidence="1">
    <location>
        <begin position="41"/>
        <end position="63"/>
    </location>
</feature>
<evidence type="ECO:0008006" key="4">
    <source>
        <dbReference type="Google" id="ProtNLM"/>
    </source>
</evidence>
<dbReference type="AlphaFoldDB" id="A0A5J5IF99"/>
<reference evidence="2 3" key="1">
    <citation type="submission" date="2019-09" db="EMBL/GenBank/DDBJ databases">
        <title>Draft genome sequence of Ginsengibacter sp. BR5-29.</title>
        <authorList>
            <person name="Im W.-T."/>
        </authorList>
    </citation>
    <scope>NUCLEOTIDE SEQUENCE [LARGE SCALE GENOMIC DNA]</scope>
    <source>
        <strain evidence="2 3">BR5-29</strain>
    </source>
</reference>
<evidence type="ECO:0000313" key="3">
    <source>
        <dbReference type="Proteomes" id="UP000326903"/>
    </source>
</evidence>
<dbReference type="InterPro" id="IPR025631">
    <property type="entry name" value="Porin_10"/>
</dbReference>
<comment type="caution">
    <text evidence="2">The sequence shown here is derived from an EMBL/GenBank/DDBJ whole genome shotgun (WGS) entry which is preliminary data.</text>
</comment>
<evidence type="ECO:0000313" key="2">
    <source>
        <dbReference type="EMBL" id="KAA9037277.1"/>
    </source>
</evidence>
<keyword evidence="3" id="KW-1185">Reference proteome</keyword>
<gene>
    <name evidence="2" type="ORF">FW778_17780</name>
</gene>
<sequence length="717" mass="82459">MITQPQIKFLLPALQRLTLLLAIILIAQGLHAQLPNILRNRPNISSPSRSTNAKGQTKSDSLSFQHRDDLADSITIYFRYLDSIKNDYLDSSLDDFNKFYTVPADYVTLGNNGTAAYPVLFSPLLKSGWDAGFHAFDIYKYSLENTRFFKTTRPFTQMTYLLGSGKEQVIKVLHTQNIKPNWNAGFEYELISSPGIFQTQNSNINNYRFFSNYQGKRKRYAAYFVLLGNKINVSENGGIRNDSFLLDPQRKKRFAVPVNLGGDVGQTFNVFSTKVNTGDLYGNFTALFRQSYDFGIKDSLIINDSTTEYLFYPKFRFQHTINYSSYGYQFQDKVLGYQTYTGIKNAALDSAFFHDRYDTTLTLREDSLNFRLQDKWKFVSNDFSIKQFPETKNPAQFIEAGIRLENFSGEFLRAKILPQLVVLPPYRLQFSFLKKTFYNVVLHGEYRNKTRNKKWDALLKGDFYATGFNAGDYSAYATLTRFLNPKLGNIQVSFQNVNRSPSYIFNGFSSFDIDNTSLTKKENLTVISALAFNPRFTVMARNISITNYTYLKNYYQTDQFNGLVNITQVTASTKNKLVGHLNLYSDFIVQQSTGNNPIRVPLFFTRQRMAFEGNFYKNLFLSTGLDVKYNTPYKAYNYSPVMGHFFPQDSVTISNLPELDFYFDFRIKAFTGVVKLENLNTVNFANGFDFTNNSFAAPNYPTPGLIFRIGVQWNFVN</sequence>
<protein>
    <recommendedName>
        <fullName evidence="4">Porin</fullName>
    </recommendedName>
</protein>
<dbReference type="Pfam" id="PF14121">
    <property type="entry name" value="Porin_10"/>
    <property type="match status" value="1"/>
</dbReference>
<accession>A0A5J5IF99</accession>
<name>A0A5J5IF99_9BACT</name>
<dbReference type="Proteomes" id="UP000326903">
    <property type="component" value="Unassembled WGS sequence"/>
</dbReference>
<proteinExistence type="predicted"/>